<proteinExistence type="predicted"/>
<sequence length="163" mass="19773">MSLGFSASNFLRLATDTVRHDMRTMLHWDPVHNRVHCAMRDAFFLVIDTPKFFTYTHSSYGAMRRYIRQARINKGKVNPEDFRDVDTNVLRESLIRYAQWKGPLQKIDFRWFYWMYALMIAYVLWQGLALQKMLDERVERSGMSLDERRRMFDDEYEEDVRPR</sequence>
<comment type="caution">
    <text evidence="2">The sequence shown here is derived from an EMBL/GenBank/DDBJ whole genome shotgun (WGS) entry which is preliminary data.</text>
</comment>
<accession>A0A061JAT6</accession>
<protein>
    <submittedName>
        <fullName evidence="2">Uncharacterized protein</fullName>
    </submittedName>
</protein>
<dbReference type="AlphaFoldDB" id="A0A061JAT6"/>
<reference evidence="2 3" key="1">
    <citation type="submission" date="2013-07" db="EMBL/GenBank/DDBJ databases">
        <authorList>
            <person name="Stoco P.H."/>
            <person name="Wagner G."/>
            <person name="Gerber A."/>
            <person name="Zaha A."/>
            <person name="Thompson C."/>
            <person name="Bartholomeu D.C."/>
            <person name="Luckemeyer D.D."/>
            <person name="Bahia D."/>
            <person name="Loreto E."/>
            <person name="Prestes E.B."/>
            <person name="Lima F.M."/>
            <person name="Rodrigues-Luiz G."/>
            <person name="Vallejo G.A."/>
            <person name="Filho J.F."/>
            <person name="Monteiro K.M."/>
            <person name="Tyler K.M."/>
            <person name="de Almeida L.G."/>
            <person name="Ortiz M.F."/>
            <person name="Siervo M.A."/>
            <person name="de Moraes M.H."/>
            <person name="Cunha O.L."/>
            <person name="Mendonca-Neto R."/>
            <person name="Silva R."/>
            <person name="Teixeira S.M."/>
            <person name="Murta S.M."/>
            <person name="Sincero T.C."/>
            <person name="Mendes T.A."/>
            <person name="Urmenyi T.P."/>
            <person name="Silva V.G."/>
            <person name="da Rocha W.D."/>
            <person name="Andersson B."/>
            <person name="Romanha A.J."/>
            <person name="Steindel M."/>
            <person name="de Vasconcelos A.T."/>
            <person name="Grisard E.C."/>
        </authorList>
    </citation>
    <scope>NUCLEOTIDE SEQUENCE [LARGE SCALE GENOMIC DNA]</scope>
    <source>
        <strain evidence="2 3">SC58</strain>
    </source>
</reference>
<evidence type="ECO:0000256" key="1">
    <source>
        <dbReference type="SAM" id="Phobius"/>
    </source>
</evidence>
<dbReference type="VEuPathDB" id="TriTrypDB:TRSC58_01867"/>
<dbReference type="Proteomes" id="UP000031737">
    <property type="component" value="Unassembled WGS sequence"/>
</dbReference>
<keyword evidence="1" id="KW-0472">Membrane</keyword>
<evidence type="ECO:0000313" key="2">
    <source>
        <dbReference type="EMBL" id="ESL10402.1"/>
    </source>
</evidence>
<keyword evidence="1" id="KW-0812">Transmembrane</keyword>
<keyword evidence="1" id="KW-1133">Transmembrane helix</keyword>
<name>A0A061JAT6_TRYRA</name>
<gene>
    <name evidence="2" type="ORF">TRSC58_01867</name>
</gene>
<keyword evidence="3" id="KW-1185">Reference proteome</keyword>
<dbReference type="OrthoDB" id="238279at2759"/>
<organism evidence="2 3">
    <name type="scientific">Trypanosoma rangeli SC58</name>
    <dbReference type="NCBI Taxonomy" id="429131"/>
    <lineage>
        <taxon>Eukaryota</taxon>
        <taxon>Discoba</taxon>
        <taxon>Euglenozoa</taxon>
        <taxon>Kinetoplastea</taxon>
        <taxon>Metakinetoplastina</taxon>
        <taxon>Trypanosomatida</taxon>
        <taxon>Trypanosomatidae</taxon>
        <taxon>Trypanosoma</taxon>
        <taxon>Herpetosoma</taxon>
    </lineage>
</organism>
<dbReference type="EMBL" id="AUPL01001867">
    <property type="protein sequence ID" value="ESL10402.1"/>
    <property type="molecule type" value="Genomic_DNA"/>
</dbReference>
<feature type="transmembrane region" description="Helical" evidence="1">
    <location>
        <begin position="111"/>
        <end position="130"/>
    </location>
</feature>
<evidence type="ECO:0000313" key="3">
    <source>
        <dbReference type="Proteomes" id="UP000031737"/>
    </source>
</evidence>